<keyword evidence="4" id="KW-1185">Reference proteome</keyword>
<gene>
    <name evidence="3" type="ORF">ACFFGY_15680</name>
</gene>
<feature type="region of interest" description="Disordered" evidence="1">
    <location>
        <begin position="68"/>
        <end position="88"/>
    </location>
</feature>
<evidence type="ECO:0000313" key="4">
    <source>
        <dbReference type="Proteomes" id="UP001589865"/>
    </source>
</evidence>
<evidence type="ECO:0000256" key="1">
    <source>
        <dbReference type="SAM" id="MobiDB-lite"/>
    </source>
</evidence>
<dbReference type="EMBL" id="JBHLUN010000010">
    <property type="protein sequence ID" value="MFC0409693.1"/>
    <property type="molecule type" value="Genomic_DNA"/>
</dbReference>
<evidence type="ECO:0000313" key="3">
    <source>
        <dbReference type="EMBL" id="MFC0409693.1"/>
    </source>
</evidence>
<evidence type="ECO:0000256" key="2">
    <source>
        <dbReference type="SAM" id="SignalP"/>
    </source>
</evidence>
<sequence length="120" mass="13245">MSRAPFFPTALLGGTALAVTLGLGLAQPASAMPAAVPPAAAQPGLNLPVPNLPEAVLPVQYRDWVPRDAWGRPLPPPPPRDWRWRRDHDWYGRPPPPRAYYAPPPPPPPYYGYGRPHWGY</sequence>
<reference evidence="3 4" key="1">
    <citation type="submission" date="2024-09" db="EMBL/GenBank/DDBJ databases">
        <authorList>
            <person name="Sun Q."/>
            <person name="Mori K."/>
        </authorList>
    </citation>
    <scope>NUCLEOTIDE SEQUENCE [LARGE SCALE GENOMIC DNA]</scope>
    <source>
        <strain evidence="3 4">TBRC 5777</strain>
    </source>
</reference>
<protein>
    <submittedName>
        <fullName evidence="3">Uncharacterized protein</fullName>
    </submittedName>
</protein>
<feature type="chain" id="PRO_5046751984" evidence="2">
    <location>
        <begin position="32"/>
        <end position="120"/>
    </location>
</feature>
<comment type="caution">
    <text evidence="3">The sequence shown here is derived from an EMBL/GenBank/DDBJ whole genome shotgun (WGS) entry which is preliminary data.</text>
</comment>
<dbReference type="RefSeq" id="WP_377045440.1">
    <property type="nucleotide sequence ID" value="NZ_JBHLUN010000010.1"/>
</dbReference>
<keyword evidence="2" id="KW-0732">Signal</keyword>
<accession>A0ABV6JYT1</accession>
<organism evidence="3 4">
    <name type="scientific">Roseomonas elaeocarpi</name>
    <dbReference type="NCBI Taxonomy" id="907779"/>
    <lineage>
        <taxon>Bacteria</taxon>
        <taxon>Pseudomonadati</taxon>
        <taxon>Pseudomonadota</taxon>
        <taxon>Alphaproteobacteria</taxon>
        <taxon>Acetobacterales</taxon>
        <taxon>Roseomonadaceae</taxon>
        <taxon>Roseomonas</taxon>
    </lineage>
</organism>
<proteinExistence type="predicted"/>
<feature type="signal peptide" evidence="2">
    <location>
        <begin position="1"/>
        <end position="31"/>
    </location>
</feature>
<dbReference type="Proteomes" id="UP001589865">
    <property type="component" value="Unassembled WGS sequence"/>
</dbReference>
<name>A0ABV6JYT1_9PROT</name>